<reference evidence="1 2" key="1">
    <citation type="journal article" date="2015" name="BMC Genomics">
        <title>Insights from the genome of Ophiocordyceps polyrhachis-furcata to pathogenicity and host specificity in insect fungi.</title>
        <authorList>
            <person name="Wichadakul D."/>
            <person name="Kobmoo N."/>
            <person name="Ingsriswang S."/>
            <person name="Tangphatsornruang S."/>
            <person name="Chantasingh D."/>
            <person name="Luangsa-ard J.J."/>
            <person name="Eurwilaichitr L."/>
        </authorList>
    </citation>
    <scope>NUCLEOTIDE SEQUENCE [LARGE SCALE GENOMIC DNA]</scope>
    <source>
        <strain evidence="1 2">BCC 54312</strain>
    </source>
</reference>
<comment type="caution">
    <text evidence="1">The sequence shown here is derived from an EMBL/GenBank/DDBJ whole genome shotgun (WGS) entry which is preliminary data.</text>
</comment>
<dbReference type="EMBL" id="LKCN02000004">
    <property type="protein sequence ID" value="RCI14361.1"/>
    <property type="molecule type" value="Genomic_DNA"/>
</dbReference>
<dbReference type="OrthoDB" id="5425374at2759"/>
<sequence>MLALLDTSAETNILTANPEDEVTAFRISYKILLDILDILRPYPTRNRACLEQSSLTRKLHFPRTIILFDLIPKVCNIFVDNIPVRGPETIYNNEEALPRIRRYIFEYLISLNKVLVNIKLASCTIARKKS</sequence>
<evidence type="ECO:0000313" key="1">
    <source>
        <dbReference type="EMBL" id="RCI14361.1"/>
    </source>
</evidence>
<protein>
    <submittedName>
        <fullName evidence="1">Uncharacterized protein</fullName>
    </submittedName>
</protein>
<dbReference type="Proteomes" id="UP000253664">
    <property type="component" value="Unassembled WGS sequence"/>
</dbReference>
<keyword evidence="2" id="KW-1185">Reference proteome</keyword>
<accession>A0A367LIW8</accession>
<dbReference type="AlphaFoldDB" id="A0A367LIW8"/>
<name>A0A367LIW8_9HYPO</name>
<evidence type="ECO:0000313" key="2">
    <source>
        <dbReference type="Proteomes" id="UP000253664"/>
    </source>
</evidence>
<organism evidence="1 2">
    <name type="scientific">Ophiocordyceps polyrhachis-furcata BCC 54312</name>
    <dbReference type="NCBI Taxonomy" id="1330021"/>
    <lineage>
        <taxon>Eukaryota</taxon>
        <taxon>Fungi</taxon>
        <taxon>Dikarya</taxon>
        <taxon>Ascomycota</taxon>
        <taxon>Pezizomycotina</taxon>
        <taxon>Sordariomycetes</taxon>
        <taxon>Hypocreomycetidae</taxon>
        <taxon>Hypocreales</taxon>
        <taxon>Ophiocordycipitaceae</taxon>
        <taxon>Ophiocordyceps</taxon>
    </lineage>
</organism>
<proteinExistence type="predicted"/>
<gene>
    <name evidence="1" type="ORF">L249_6003</name>
</gene>